<keyword evidence="3" id="KW-1185">Reference proteome</keyword>
<evidence type="ECO:0000259" key="1">
    <source>
        <dbReference type="Pfam" id="PF24758"/>
    </source>
</evidence>
<dbReference type="Gene3D" id="3.80.10.10">
    <property type="entry name" value="Ribonuclease Inhibitor"/>
    <property type="match status" value="1"/>
</dbReference>
<gene>
    <name evidence="2" type="ORF">TSUD_371870</name>
</gene>
<proteinExistence type="predicted"/>
<sequence length="313" mass="35308">MWVRAAIGPHLEELSLNICNRHGDEVVRLPPSLFNCTNLVSLSLAGSLYMNFEPFSIHFPSLKTLKLGEIGIVEHDIAVEDLGKYNVDSILVFLCGCPVLETLDSYIVSAFLTKVRVPPSSKKLKLTNLDFSWTCFEIDYDNDSFPKTTLGIIGNLRSVEEAYLDLFSLRESEFVDPLLTYLQDLDYDLHLLLRHSKFKVHAAIGPHLEELSLNISNCHGDEFVHLPPSLLNCTNLISLRPIEDFDKYIYDSILIFLCGCPVLETLDNYCVPSFMTKIPVPPSSKRVWRKHILISFPCVKVNLSTLGSTTSEI</sequence>
<dbReference type="InterPro" id="IPR032675">
    <property type="entry name" value="LRR_dom_sf"/>
</dbReference>
<evidence type="ECO:0000313" key="2">
    <source>
        <dbReference type="EMBL" id="GAU49195.1"/>
    </source>
</evidence>
<protein>
    <recommendedName>
        <fullName evidence="1">F-box/LRR-repeat protein 15/At3g58940/PEG3-like LRR domain-containing protein</fullName>
    </recommendedName>
</protein>
<dbReference type="OrthoDB" id="1411830at2759"/>
<dbReference type="EMBL" id="DF974528">
    <property type="protein sequence ID" value="GAU49195.1"/>
    <property type="molecule type" value="Genomic_DNA"/>
</dbReference>
<name>A0A2Z6PH48_TRISU</name>
<feature type="domain" description="F-box/LRR-repeat protein 15/At3g58940/PEG3-like LRR" evidence="1">
    <location>
        <begin position="2"/>
        <end position="117"/>
    </location>
</feature>
<reference evidence="3" key="1">
    <citation type="journal article" date="2017" name="Front. Plant Sci.">
        <title>Climate Clever Clovers: New Paradigm to Reduce the Environmental Footprint of Ruminants by Breeding Low Methanogenic Forages Utilizing Haplotype Variation.</title>
        <authorList>
            <person name="Kaur P."/>
            <person name="Appels R."/>
            <person name="Bayer P.E."/>
            <person name="Keeble-Gagnere G."/>
            <person name="Wang J."/>
            <person name="Hirakawa H."/>
            <person name="Shirasawa K."/>
            <person name="Vercoe P."/>
            <person name="Stefanova K."/>
            <person name="Durmic Z."/>
            <person name="Nichols P."/>
            <person name="Revell C."/>
            <person name="Isobe S.N."/>
            <person name="Edwards D."/>
            <person name="Erskine W."/>
        </authorList>
    </citation>
    <scope>NUCLEOTIDE SEQUENCE [LARGE SCALE GENOMIC DNA]</scope>
    <source>
        <strain evidence="3">cv. Daliak</strain>
    </source>
</reference>
<dbReference type="Pfam" id="PF24758">
    <property type="entry name" value="LRR_At5g56370"/>
    <property type="match status" value="1"/>
</dbReference>
<organism evidence="2 3">
    <name type="scientific">Trifolium subterraneum</name>
    <name type="common">Subterranean clover</name>
    <dbReference type="NCBI Taxonomy" id="3900"/>
    <lineage>
        <taxon>Eukaryota</taxon>
        <taxon>Viridiplantae</taxon>
        <taxon>Streptophyta</taxon>
        <taxon>Embryophyta</taxon>
        <taxon>Tracheophyta</taxon>
        <taxon>Spermatophyta</taxon>
        <taxon>Magnoliopsida</taxon>
        <taxon>eudicotyledons</taxon>
        <taxon>Gunneridae</taxon>
        <taxon>Pentapetalae</taxon>
        <taxon>rosids</taxon>
        <taxon>fabids</taxon>
        <taxon>Fabales</taxon>
        <taxon>Fabaceae</taxon>
        <taxon>Papilionoideae</taxon>
        <taxon>50 kb inversion clade</taxon>
        <taxon>NPAAA clade</taxon>
        <taxon>Hologalegina</taxon>
        <taxon>IRL clade</taxon>
        <taxon>Trifolieae</taxon>
        <taxon>Trifolium</taxon>
    </lineage>
</organism>
<dbReference type="Proteomes" id="UP000242715">
    <property type="component" value="Unassembled WGS sequence"/>
</dbReference>
<dbReference type="InterPro" id="IPR050232">
    <property type="entry name" value="FBL13/AtMIF1-like"/>
</dbReference>
<evidence type="ECO:0000313" key="3">
    <source>
        <dbReference type="Proteomes" id="UP000242715"/>
    </source>
</evidence>
<accession>A0A2Z6PH48</accession>
<dbReference type="PANTHER" id="PTHR31900">
    <property type="entry name" value="F-BOX/RNI SUPERFAMILY PROTEIN-RELATED"/>
    <property type="match status" value="1"/>
</dbReference>
<dbReference type="InterPro" id="IPR055411">
    <property type="entry name" value="LRR_FXL15/At3g58940/PEG3-like"/>
</dbReference>
<dbReference type="PANTHER" id="PTHR31900:SF34">
    <property type="entry name" value="EMB|CAB62440.1-RELATED"/>
    <property type="match status" value="1"/>
</dbReference>
<dbReference type="SUPFAM" id="SSF52047">
    <property type="entry name" value="RNI-like"/>
    <property type="match status" value="1"/>
</dbReference>
<dbReference type="AlphaFoldDB" id="A0A2Z6PH48"/>